<dbReference type="PANTHER" id="PTHR48013">
    <property type="entry name" value="DUAL SPECIFICITY MITOGEN-ACTIVATED PROTEIN KINASE KINASE 5-RELATED"/>
    <property type="match status" value="1"/>
</dbReference>
<evidence type="ECO:0000256" key="9">
    <source>
        <dbReference type="RuleBase" id="RU000304"/>
    </source>
</evidence>
<evidence type="ECO:0000256" key="4">
    <source>
        <dbReference type="ARBA" id="ARBA00022777"/>
    </source>
</evidence>
<dbReference type="Proteomes" id="UP000825935">
    <property type="component" value="Chromosome 32"/>
</dbReference>
<dbReference type="OrthoDB" id="10252354at2759"/>
<dbReference type="InterPro" id="IPR011009">
    <property type="entry name" value="Kinase-like_dom_sf"/>
</dbReference>
<gene>
    <name evidence="11" type="ORF">KP509_32G077100</name>
</gene>
<dbReference type="Gene3D" id="3.30.200.20">
    <property type="entry name" value="Phosphorylase Kinase, domain 1"/>
    <property type="match status" value="1"/>
</dbReference>
<reference evidence="11" key="1">
    <citation type="submission" date="2021-08" db="EMBL/GenBank/DDBJ databases">
        <title>WGS assembly of Ceratopteris richardii.</title>
        <authorList>
            <person name="Marchant D.B."/>
            <person name="Chen G."/>
            <person name="Jenkins J."/>
            <person name="Shu S."/>
            <person name="Leebens-Mack J."/>
            <person name="Grimwood J."/>
            <person name="Schmutz J."/>
            <person name="Soltis P."/>
            <person name="Soltis D."/>
            <person name="Chen Z.-H."/>
        </authorList>
    </citation>
    <scope>NUCLEOTIDE SEQUENCE</scope>
    <source>
        <strain evidence="11">Whitten #5841</strain>
        <tissue evidence="11">Leaf</tissue>
    </source>
</reference>
<dbReference type="EMBL" id="CM035437">
    <property type="protein sequence ID" value="KAH7287841.1"/>
    <property type="molecule type" value="Genomic_DNA"/>
</dbReference>
<sequence length="349" mass="39080">MRKSNMPRGLKLTVPEQQTPISDFFTASGTFQDGDILLNKSGIRVISKEETSEVAQPSDTVYSLEDMETVRVVGKGSGGVVQLVRHKWTGQFFALKVIQMNIQEDVRKQIVSELKINQASQCPYVVVCYHAFYTNGVISILLEYMDGGSLADVIKDFRVIPEPYLAVICEQVLKGLLHLHQQRRVIHRDIKPSNLLVNHKGEVKITDFGVSAVLTNSMGQRDTFVGTYNYMSPERISGSTYGYDSDIWSLGLVILECALGRFPYLPPGHGEGWLNFYELLETIVEQPPPSPPADQFSPEFCSFIQGCVQKESKNRLSASKLLEHPFIKKYEGQGPQLLANFLGDWSPIS</sequence>
<dbReference type="GO" id="GO:0004674">
    <property type="term" value="F:protein serine/threonine kinase activity"/>
    <property type="evidence" value="ECO:0007669"/>
    <property type="project" value="UniProtKB-KW"/>
</dbReference>
<keyword evidence="2" id="KW-0808">Transferase</keyword>
<dbReference type="PROSITE" id="PS00107">
    <property type="entry name" value="PROTEIN_KINASE_ATP"/>
    <property type="match status" value="1"/>
</dbReference>
<comment type="similarity">
    <text evidence="6">Belongs to the protein kinase superfamily. STE Ser/Thr protein kinase family. MAP kinase kinase subfamily.</text>
</comment>
<dbReference type="InterPro" id="IPR008271">
    <property type="entry name" value="Ser/Thr_kinase_AS"/>
</dbReference>
<comment type="caution">
    <text evidence="11">The sequence shown here is derived from an EMBL/GenBank/DDBJ whole genome shotgun (WGS) entry which is preliminary data.</text>
</comment>
<dbReference type="FunFam" id="3.30.200.20:FF:000265">
    <property type="entry name" value="Mitogen-activated protein kinase kinase 6"/>
    <property type="match status" value="1"/>
</dbReference>
<dbReference type="PANTHER" id="PTHR48013:SF32">
    <property type="entry name" value="MITOGEN-ACTIVATED PROTEIN KINASE KINASE 2-LIKE"/>
    <property type="match status" value="1"/>
</dbReference>
<keyword evidence="3 8" id="KW-0547">Nucleotide-binding</keyword>
<evidence type="ECO:0000259" key="10">
    <source>
        <dbReference type="PROSITE" id="PS50011"/>
    </source>
</evidence>
<dbReference type="InterPro" id="IPR000719">
    <property type="entry name" value="Prot_kinase_dom"/>
</dbReference>
<keyword evidence="1 9" id="KW-0723">Serine/threonine-protein kinase</keyword>
<evidence type="ECO:0000256" key="2">
    <source>
        <dbReference type="ARBA" id="ARBA00022679"/>
    </source>
</evidence>
<feature type="domain" description="Protein kinase" evidence="10">
    <location>
        <begin position="67"/>
        <end position="327"/>
    </location>
</feature>
<accession>A0A8T2QWM8</accession>
<evidence type="ECO:0000256" key="8">
    <source>
        <dbReference type="PROSITE-ProRule" id="PRU10141"/>
    </source>
</evidence>
<dbReference type="CDD" id="cd06623">
    <property type="entry name" value="PKc_MAPKK_plant_like"/>
    <property type="match status" value="1"/>
</dbReference>
<dbReference type="SUPFAM" id="SSF56112">
    <property type="entry name" value="Protein kinase-like (PK-like)"/>
    <property type="match status" value="1"/>
</dbReference>
<dbReference type="OMA" id="FPYNTWG"/>
<dbReference type="Pfam" id="PF00069">
    <property type="entry name" value="Pkinase"/>
    <property type="match status" value="1"/>
</dbReference>
<dbReference type="PROSITE" id="PS00108">
    <property type="entry name" value="PROTEIN_KINASE_ST"/>
    <property type="match status" value="1"/>
</dbReference>
<protein>
    <recommendedName>
        <fullName evidence="7">mitogen-activated protein kinase kinase</fullName>
        <ecNumber evidence="7">2.7.12.2</ecNumber>
    </recommendedName>
</protein>
<dbReference type="InterPro" id="IPR017441">
    <property type="entry name" value="Protein_kinase_ATP_BS"/>
</dbReference>
<evidence type="ECO:0000313" key="12">
    <source>
        <dbReference type="Proteomes" id="UP000825935"/>
    </source>
</evidence>
<evidence type="ECO:0000256" key="7">
    <source>
        <dbReference type="ARBA" id="ARBA00038999"/>
    </source>
</evidence>
<dbReference type="GO" id="GO:0005524">
    <property type="term" value="F:ATP binding"/>
    <property type="evidence" value="ECO:0007669"/>
    <property type="project" value="UniProtKB-UniRule"/>
</dbReference>
<evidence type="ECO:0000256" key="6">
    <source>
        <dbReference type="ARBA" id="ARBA00038035"/>
    </source>
</evidence>
<evidence type="ECO:0000256" key="1">
    <source>
        <dbReference type="ARBA" id="ARBA00022527"/>
    </source>
</evidence>
<dbReference type="GO" id="GO:0051707">
    <property type="term" value="P:response to other organism"/>
    <property type="evidence" value="ECO:0007669"/>
    <property type="project" value="UniProtKB-ARBA"/>
</dbReference>
<feature type="binding site" evidence="8">
    <location>
        <position position="96"/>
    </location>
    <ligand>
        <name>ATP</name>
        <dbReference type="ChEBI" id="CHEBI:30616"/>
    </ligand>
</feature>
<dbReference type="PROSITE" id="PS50011">
    <property type="entry name" value="PROTEIN_KINASE_DOM"/>
    <property type="match status" value="1"/>
</dbReference>
<dbReference type="Gene3D" id="1.10.510.10">
    <property type="entry name" value="Transferase(Phosphotransferase) domain 1"/>
    <property type="match status" value="1"/>
</dbReference>
<keyword evidence="4" id="KW-0418">Kinase</keyword>
<dbReference type="FunFam" id="1.10.510.10:FF:000285">
    <property type="entry name" value="Mitogen-activated protein kinase kinase 6"/>
    <property type="match status" value="1"/>
</dbReference>
<dbReference type="SMART" id="SM00220">
    <property type="entry name" value="S_TKc"/>
    <property type="match status" value="1"/>
</dbReference>
<evidence type="ECO:0000256" key="3">
    <source>
        <dbReference type="ARBA" id="ARBA00022741"/>
    </source>
</evidence>
<dbReference type="AlphaFoldDB" id="A0A8T2QWM8"/>
<dbReference type="GO" id="GO:0004708">
    <property type="term" value="F:MAP kinase kinase activity"/>
    <property type="evidence" value="ECO:0007669"/>
    <property type="project" value="UniProtKB-EC"/>
</dbReference>
<dbReference type="EC" id="2.7.12.2" evidence="7"/>
<evidence type="ECO:0000256" key="5">
    <source>
        <dbReference type="ARBA" id="ARBA00022840"/>
    </source>
</evidence>
<proteinExistence type="inferred from homology"/>
<keyword evidence="12" id="KW-1185">Reference proteome</keyword>
<organism evidence="11 12">
    <name type="scientific">Ceratopteris richardii</name>
    <name type="common">Triangle waterfern</name>
    <dbReference type="NCBI Taxonomy" id="49495"/>
    <lineage>
        <taxon>Eukaryota</taxon>
        <taxon>Viridiplantae</taxon>
        <taxon>Streptophyta</taxon>
        <taxon>Embryophyta</taxon>
        <taxon>Tracheophyta</taxon>
        <taxon>Polypodiopsida</taxon>
        <taxon>Polypodiidae</taxon>
        <taxon>Polypodiales</taxon>
        <taxon>Pteridineae</taxon>
        <taxon>Pteridaceae</taxon>
        <taxon>Parkerioideae</taxon>
        <taxon>Ceratopteris</taxon>
    </lineage>
</organism>
<keyword evidence="5 8" id="KW-0067">ATP-binding</keyword>
<evidence type="ECO:0000313" key="11">
    <source>
        <dbReference type="EMBL" id="KAH7287841.1"/>
    </source>
</evidence>
<name>A0A8T2QWM8_CERRI</name>